<dbReference type="InterPro" id="IPR041682">
    <property type="entry name" value="AAA_14"/>
</dbReference>
<dbReference type="PANTHER" id="PTHR43566">
    <property type="entry name" value="CONSERVED PROTEIN"/>
    <property type="match status" value="1"/>
</dbReference>
<reference evidence="3 4" key="1">
    <citation type="submission" date="2017-01" db="EMBL/GenBank/DDBJ databases">
        <title>Novel large sulfur bacteria in the metagenomes of groundwater-fed chemosynthetic microbial mats in the Lake Huron basin.</title>
        <authorList>
            <person name="Sharrar A.M."/>
            <person name="Flood B.E."/>
            <person name="Bailey J.V."/>
            <person name="Jones D.S."/>
            <person name="Biddanda B."/>
            <person name="Ruberg S.A."/>
            <person name="Marcus D.N."/>
            <person name="Dick G.J."/>
        </authorList>
    </citation>
    <scope>NUCLEOTIDE SEQUENCE [LARGE SCALE GENOMIC DNA]</scope>
    <source>
        <strain evidence="3">A8</strain>
    </source>
</reference>
<gene>
    <name evidence="3" type="ORF">BWK73_05120</name>
</gene>
<evidence type="ECO:0000259" key="1">
    <source>
        <dbReference type="Pfam" id="PF13173"/>
    </source>
</evidence>
<evidence type="ECO:0000313" key="3">
    <source>
        <dbReference type="EMBL" id="OQX16064.1"/>
    </source>
</evidence>
<feature type="domain" description="DUF4143" evidence="2">
    <location>
        <begin position="175"/>
        <end position="334"/>
    </location>
</feature>
<dbReference type="EMBL" id="MTEJ01000008">
    <property type="protein sequence ID" value="OQX16064.1"/>
    <property type="molecule type" value="Genomic_DNA"/>
</dbReference>
<accession>A0A1Y1QY89</accession>
<sequence length="395" mass="43949">MLVRNLAATLQRLADAFPVIIVTGPRQSGKTTLVRALFKDKPYVTLEDPIEREFAREDPRGFLARFASGAVFDEAQRWPDLFSYLQGMVDNDRQVGRFILTGSQQFGLLAGVSQSLAGRAGVTRLLPLTADEIPAVSQGGISLNQLLLTGGYPTLHTQAIQPHDWFASYVATYIERDVRQIINVQDLSTFQRFLRLCAGRTGQLLNLNSLASETGISHTTARAWMSVLESSGLVHLLPPYHRNFGKRLVKTPKLYFIDTGLACWLLGIRVEEHLALHPLRGELFETWVISECLKARYNAGLPADLYFWRDNNGVEADLVFESGNQLQTVEIKSGQTITSDYIKAGKRSTAFAAGEATLTPWLIHGGTDNYLRSGVEVIGWQRLASKFVYNSPIIH</sequence>
<comment type="caution">
    <text evidence="3">The sequence shown here is derived from an EMBL/GenBank/DDBJ whole genome shotgun (WGS) entry which is preliminary data.</text>
</comment>
<evidence type="ECO:0000259" key="2">
    <source>
        <dbReference type="Pfam" id="PF13635"/>
    </source>
</evidence>
<protein>
    <submittedName>
        <fullName evidence="3">AAA family ATPase</fullName>
    </submittedName>
</protein>
<dbReference type="Pfam" id="PF13173">
    <property type="entry name" value="AAA_14"/>
    <property type="match status" value="1"/>
</dbReference>
<proteinExistence type="predicted"/>
<dbReference type="Proteomes" id="UP000192491">
    <property type="component" value="Unassembled WGS sequence"/>
</dbReference>
<dbReference type="SUPFAM" id="SSF52540">
    <property type="entry name" value="P-loop containing nucleoside triphosphate hydrolases"/>
    <property type="match status" value="1"/>
</dbReference>
<dbReference type="InterPro" id="IPR025420">
    <property type="entry name" value="DUF4143"/>
</dbReference>
<dbReference type="Pfam" id="PF13635">
    <property type="entry name" value="DUF4143"/>
    <property type="match status" value="1"/>
</dbReference>
<evidence type="ECO:0000313" key="4">
    <source>
        <dbReference type="Proteomes" id="UP000192491"/>
    </source>
</evidence>
<organism evidence="3 4">
    <name type="scientific">Thiothrix lacustris</name>
    <dbReference type="NCBI Taxonomy" id="525917"/>
    <lineage>
        <taxon>Bacteria</taxon>
        <taxon>Pseudomonadati</taxon>
        <taxon>Pseudomonadota</taxon>
        <taxon>Gammaproteobacteria</taxon>
        <taxon>Thiotrichales</taxon>
        <taxon>Thiotrichaceae</taxon>
        <taxon>Thiothrix</taxon>
    </lineage>
</organism>
<dbReference type="InterPro" id="IPR027417">
    <property type="entry name" value="P-loop_NTPase"/>
</dbReference>
<feature type="domain" description="AAA" evidence="1">
    <location>
        <begin position="18"/>
        <end position="133"/>
    </location>
</feature>
<dbReference type="AlphaFoldDB" id="A0A1Y1QY89"/>
<dbReference type="Gene3D" id="3.40.50.300">
    <property type="entry name" value="P-loop containing nucleotide triphosphate hydrolases"/>
    <property type="match status" value="1"/>
</dbReference>
<dbReference type="PANTHER" id="PTHR43566:SF2">
    <property type="entry name" value="DUF4143 DOMAIN-CONTAINING PROTEIN"/>
    <property type="match status" value="1"/>
</dbReference>
<name>A0A1Y1QY89_9GAMM</name>